<dbReference type="Proteomes" id="UP000838100">
    <property type="component" value="Unassembled WGS sequence"/>
</dbReference>
<dbReference type="Pfam" id="PF12843">
    <property type="entry name" value="QSregVF_b"/>
    <property type="match status" value="1"/>
</dbReference>
<dbReference type="RefSeq" id="WP_237444249.1">
    <property type="nucleotide sequence ID" value="NZ_CAKLPX010000001.1"/>
</dbReference>
<evidence type="ECO:0008006" key="3">
    <source>
        <dbReference type="Google" id="ProtNLM"/>
    </source>
</evidence>
<protein>
    <recommendedName>
        <fullName evidence="3">Cytoplasmic protein</fullName>
    </recommendedName>
</protein>
<proteinExistence type="predicted"/>
<dbReference type="InterPro" id="IPR024530">
    <property type="entry name" value="QSregVF_b"/>
</dbReference>
<comment type="caution">
    <text evidence="1">The sequence shown here is derived from an EMBL/GenBank/DDBJ whole genome shotgun (WGS) entry which is preliminary data.</text>
</comment>
<organism evidence="1 2">
    <name type="scientific">Sinobacterium norvegicum</name>
    <dbReference type="NCBI Taxonomy" id="1641715"/>
    <lineage>
        <taxon>Bacteria</taxon>
        <taxon>Pseudomonadati</taxon>
        <taxon>Pseudomonadota</taxon>
        <taxon>Gammaproteobacteria</taxon>
        <taxon>Cellvibrionales</taxon>
        <taxon>Spongiibacteraceae</taxon>
        <taxon>Sinobacterium</taxon>
    </lineage>
</organism>
<keyword evidence="2" id="KW-1185">Reference proteome</keyword>
<name>A0ABM9AEH2_9GAMM</name>
<sequence length="71" mass="8326">MIEKKHLIKIANMKMPFGRYQGRVLMDIPDEYLLWFRKQGFPSGELGILLELTLEIKTEGVESVLEPLRQH</sequence>
<accession>A0ABM9AEH2</accession>
<evidence type="ECO:0000313" key="1">
    <source>
        <dbReference type="EMBL" id="CAH0991604.1"/>
    </source>
</evidence>
<gene>
    <name evidence="1" type="ORF">SIN8267_01713</name>
</gene>
<reference evidence="1" key="1">
    <citation type="submission" date="2021-12" db="EMBL/GenBank/DDBJ databases">
        <authorList>
            <person name="Rodrigo-Torres L."/>
            <person name="Arahal R. D."/>
            <person name="Lucena T."/>
        </authorList>
    </citation>
    <scope>NUCLEOTIDE SEQUENCE</scope>
    <source>
        <strain evidence="1">CECT 8267</strain>
    </source>
</reference>
<evidence type="ECO:0000313" key="2">
    <source>
        <dbReference type="Proteomes" id="UP000838100"/>
    </source>
</evidence>
<dbReference type="EMBL" id="CAKLPX010000001">
    <property type="protein sequence ID" value="CAH0991604.1"/>
    <property type="molecule type" value="Genomic_DNA"/>
</dbReference>